<dbReference type="PANTHER" id="PTHR33525:SF4">
    <property type="entry name" value="CYCLIC DI-GMP PHOSPHODIESTERASE CDGJ"/>
    <property type="match status" value="1"/>
</dbReference>
<dbReference type="CDD" id="cd00077">
    <property type="entry name" value="HDc"/>
    <property type="match status" value="1"/>
</dbReference>
<evidence type="ECO:0000259" key="2">
    <source>
        <dbReference type="PROSITE" id="PS51833"/>
    </source>
</evidence>
<proteinExistence type="predicted"/>
<feature type="domain" description="HDOD" evidence="2">
    <location>
        <begin position="106"/>
        <end position="313"/>
    </location>
</feature>
<dbReference type="Pfam" id="PF08668">
    <property type="entry name" value="HDOD"/>
    <property type="match status" value="1"/>
</dbReference>
<dbReference type="InterPro" id="IPR052340">
    <property type="entry name" value="RNase_Y/CdgJ"/>
</dbReference>
<keyword evidence="1" id="KW-0175">Coiled coil</keyword>
<dbReference type="SMART" id="SM00471">
    <property type="entry name" value="HDc"/>
    <property type="match status" value="1"/>
</dbReference>
<dbReference type="PANTHER" id="PTHR33525">
    <property type="match status" value="1"/>
</dbReference>
<dbReference type="Proteomes" id="UP000262878">
    <property type="component" value="Unassembled WGS sequence"/>
</dbReference>
<dbReference type="EMBL" id="DMUP01000170">
    <property type="protein sequence ID" value="HAR56587.1"/>
    <property type="molecule type" value="Genomic_DNA"/>
</dbReference>
<sequence length="392" mass="45736">MFDFFAVSTEGGSKDPAFRLEKRFINYLISFPFARKSKDKADGVESEVQEQKRRLLQVEQINYDERERLARARQRYQDRVSDELHENIYRRILAQLDDRDYIREKLIPLPEKLPDLLDILSTKAASMRRIEDIVQGMDWFHNGVLKTVNQPPFIDQRKQSKKVKLENLRTAMSFMGTENLRLLAPAYIMQNWLPPSTQPFTLFRRKVWEHSLGTAIIAQAIAERQQLKDPVLAFTLGMFHELGKVALTKLYLRVFDEIQREMAIASINDSSPERHSALISITPDERFLRNLMLEQDKRVSYIVSEGWGLQRVPISQHLQNFHQAHDVDDFDSDYAKVLSQANAFCEFRMLREVELASVEEGSHLLRRYDVDAGLVAELNTLNLKRPKFNVPK</sequence>
<dbReference type="InterPro" id="IPR003607">
    <property type="entry name" value="HD/PDEase_dom"/>
</dbReference>
<evidence type="ECO:0000313" key="4">
    <source>
        <dbReference type="Proteomes" id="UP000262878"/>
    </source>
</evidence>
<dbReference type="STRING" id="314276.OS145_08327"/>
<dbReference type="SUPFAM" id="SSF109604">
    <property type="entry name" value="HD-domain/PDEase-like"/>
    <property type="match status" value="1"/>
</dbReference>
<protein>
    <submittedName>
        <fullName evidence="3">HDOD domain-containing protein</fullName>
    </submittedName>
</protein>
<feature type="coiled-coil region" evidence="1">
    <location>
        <begin position="34"/>
        <end position="61"/>
    </location>
</feature>
<accession>A0A348WPX5</accession>
<evidence type="ECO:0000256" key="1">
    <source>
        <dbReference type="SAM" id="Coils"/>
    </source>
</evidence>
<evidence type="ECO:0000313" key="3">
    <source>
        <dbReference type="EMBL" id="HAR56587.1"/>
    </source>
</evidence>
<dbReference type="PROSITE" id="PS51833">
    <property type="entry name" value="HDOD"/>
    <property type="match status" value="1"/>
</dbReference>
<name>A0A348WPX5_9GAMM</name>
<dbReference type="AlphaFoldDB" id="A0A348WPX5"/>
<organism evidence="3 4">
    <name type="scientific">Idiomarina baltica</name>
    <dbReference type="NCBI Taxonomy" id="190892"/>
    <lineage>
        <taxon>Bacteria</taxon>
        <taxon>Pseudomonadati</taxon>
        <taxon>Pseudomonadota</taxon>
        <taxon>Gammaproteobacteria</taxon>
        <taxon>Alteromonadales</taxon>
        <taxon>Idiomarinaceae</taxon>
        <taxon>Idiomarina</taxon>
    </lineage>
</organism>
<comment type="caution">
    <text evidence="3">The sequence shown here is derived from an EMBL/GenBank/DDBJ whole genome shotgun (WGS) entry which is preliminary data.</text>
</comment>
<reference evidence="3 4" key="1">
    <citation type="journal article" date="2018" name="Nat. Biotechnol.">
        <title>A standardized bacterial taxonomy based on genome phylogeny substantially revises the tree of life.</title>
        <authorList>
            <person name="Parks D.H."/>
            <person name="Chuvochina M."/>
            <person name="Waite D.W."/>
            <person name="Rinke C."/>
            <person name="Skarshewski A."/>
            <person name="Chaumeil P.A."/>
            <person name="Hugenholtz P."/>
        </authorList>
    </citation>
    <scope>NUCLEOTIDE SEQUENCE [LARGE SCALE GENOMIC DNA]</scope>
    <source>
        <strain evidence="3">UBA9360</strain>
    </source>
</reference>
<dbReference type="InterPro" id="IPR013976">
    <property type="entry name" value="HDOD"/>
</dbReference>
<gene>
    <name evidence="3" type="ORF">DCR58_07350</name>
</gene>
<dbReference type="Gene3D" id="1.10.3210.10">
    <property type="entry name" value="Hypothetical protein af1432"/>
    <property type="match status" value="1"/>
</dbReference>